<dbReference type="Pfam" id="PF04404">
    <property type="entry name" value="ERF"/>
    <property type="match status" value="1"/>
</dbReference>
<dbReference type="AlphaFoldDB" id="A0A9X7GU43"/>
<reference evidence="2 3" key="1">
    <citation type="submission" date="2017-09" db="EMBL/GenBank/DDBJ databases">
        <title>Large-scale bioinformatics analysis of Bacillus genomes uncovers conserved roles of natural products in bacterial physiology.</title>
        <authorList>
            <consortium name="Agbiome Team Llc"/>
            <person name="Bleich R.M."/>
            <person name="Grubbs K.J."/>
            <person name="Santa Maria K.C."/>
            <person name="Allen S.E."/>
            <person name="Farag S."/>
            <person name="Shank E.A."/>
            <person name="Bowers A."/>
        </authorList>
    </citation>
    <scope>NUCLEOTIDE SEQUENCE [LARGE SCALE GENOMIC DNA]</scope>
    <source>
        <strain evidence="2 3">AFS041711</strain>
    </source>
</reference>
<accession>A0A9X7GU43</accession>
<dbReference type="InterPro" id="IPR007499">
    <property type="entry name" value="ERF_bacteria_virus"/>
</dbReference>
<evidence type="ECO:0000313" key="2">
    <source>
        <dbReference type="EMBL" id="PGS73068.1"/>
    </source>
</evidence>
<protein>
    <submittedName>
        <fullName evidence="2">ERF family protein</fullName>
    </submittedName>
</protein>
<sequence length="231" mass="25563">MRMSDSIKEIAAAFAKFQAEVNNPKNTATNPQFRSSYAPLDVVIKEVKPILSKHGLSFLQSTGSEGENVVIKTLVTHESGEWIESEPLILPAYQVGKGGSKNYTAQGCGSAITYGRRYSLTAMLGISSEDDDDGNHASERQENRNENDGQQRENTSEIASPKQKNAMRAKIKNISKWTGQSNEITEEAIKNKIGFTSFTELTKVQASEALNVLRKWEDSYRPKEGQDVNNS</sequence>
<evidence type="ECO:0000256" key="1">
    <source>
        <dbReference type="SAM" id="MobiDB-lite"/>
    </source>
</evidence>
<dbReference type="RefSeq" id="WP_098783382.1">
    <property type="nucleotide sequence ID" value="NZ_NULI01000145.1"/>
</dbReference>
<proteinExistence type="predicted"/>
<name>A0A9X7GU43_BACCE</name>
<organism evidence="2 3">
    <name type="scientific">Bacillus cereus</name>
    <dbReference type="NCBI Taxonomy" id="1396"/>
    <lineage>
        <taxon>Bacteria</taxon>
        <taxon>Bacillati</taxon>
        <taxon>Bacillota</taxon>
        <taxon>Bacilli</taxon>
        <taxon>Bacillales</taxon>
        <taxon>Bacillaceae</taxon>
        <taxon>Bacillus</taxon>
        <taxon>Bacillus cereus group</taxon>
    </lineage>
</organism>
<feature type="compositionally biased region" description="Basic and acidic residues" evidence="1">
    <location>
        <begin position="134"/>
        <end position="155"/>
    </location>
</feature>
<gene>
    <name evidence="2" type="ORF">COC69_24020</name>
</gene>
<feature type="region of interest" description="Disordered" evidence="1">
    <location>
        <begin position="126"/>
        <end position="166"/>
    </location>
</feature>
<dbReference type="Proteomes" id="UP000224203">
    <property type="component" value="Unassembled WGS sequence"/>
</dbReference>
<comment type="caution">
    <text evidence="2">The sequence shown here is derived from an EMBL/GenBank/DDBJ whole genome shotgun (WGS) entry which is preliminary data.</text>
</comment>
<dbReference type="EMBL" id="NULI01000145">
    <property type="protein sequence ID" value="PGS73068.1"/>
    <property type="molecule type" value="Genomic_DNA"/>
</dbReference>
<evidence type="ECO:0000313" key="3">
    <source>
        <dbReference type="Proteomes" id="UP000224203"/>
    </source>
</evidence>